<gene>
    <name evidence="2" type="ORF">NDU88_008326</name>
</gene>
<organism evidence="2 3">
    <name type="scientific">Pleurodeles waltl</name>
    <name type="common">Iberian ribbed newt</name>
    <dbReference type="NCBI Taxonomy" id="8319"/>
    <lineage>
        <taxon>Eukaryota</taxon>
        <taxon>Metazoa</taxon>
        <taxon>Chordata</taxon>
        <taxon>Craniata</taxon>
        <taxon>Vertebrata</taxon>
        <taxon>Euteleostomi</taxon>
        <taxon>Amphibia</taxon>
        <taxon>Batrachia</taxon>
        <taxon>Caudata</taxon>
        <taxon>Salamandroidea</taxon>
        <taxon>Salamandridae</taxon>
        <taxon>Pleurodelinae</taxon>
        <taxon>Pleurodeles</taxon>
    </lineage>
</organism>
<evidence type="ECO:0000256" key="1">
    <source>
        <dbReference type="SAM" id="MobiDB-lite"/>
    </source>
</evidence>
<name>A0AAV7NW85_PLEWA</name>
<dbReference type="AlphaFoldDB" id="A0AAV7NW85"/>
<reference evidence="2" key="1">
    <citation type="journal article" date="2022" name="bioRxiv">
        <title>Sequencing and chromosome-scale assembly of the giantPleurodeles waltlgenome.</title>
        <authorList>
            <person name="Brown T."/>
            <person name="Elewa A."/>
            <person name="Iarovenko S."/>
            <person name="Subramanian E."/>
            <person name="Araus A.J."/>
            <person name="Petzold A."/>
            <person name="Susuki M."/>
            <person name="Suzuki K.-i.T."/>
            <person name="Hayashi T."/>
            <person name="Toyoda A."/>
            <person name="Oliveira C."/>
            <person name="Osipova E."/>
            <person name="Leigh N.D."/>
            <person name="Simon A."/>
            <person name="Yun M.H."/>
        </authorList>
    </citation>
    <scope>NUCLEOTIDE SEQUENCE</scope>
    <source>
        <strain evidence="2">20211129_DDA</strain>
        <tissue evidence="2">Liver</tissue>
    </source>
</reference>
<comment type="caution">
    <text evidence="2">The sequence shown here is derived from an EMBL/GenBank/DDBJ whole genome shotgun (WGS) entry which is preliminary data.</text>
</comment>
<dbReference type="EMBL" id="JANPWB010000012">
    <property type="protein sequence ID" value="KAJ1120151.1"/>
    <property type="molecule type" value="Genomic_DNA"/>
</dbReference>
<dbReference type="Proteomes" id="UP001066276">
    <property type="component" value="Chromosome 8"/>
</dbReference>
<keyword evidence="3" id="KW-1185">Reference proteome</keyword>
<evidence type="ECO:0000313" key="2">
    <source>
        <dbReference type="EMBL" id="KAJ1120151.1"/>
    </source>
</evidence>
<proteinExistence type="predicted"/>
<accession>A0AAV7NW85</accession>
<evidence type="ECO:0000313" key="3">
    <source>
        <dbReference type="Proteomes" id="UP001066276"/>
    </source>
</evidence>
<feature type="region of interest" description="Disordered" evidence="1">
    <location>
        <begin position="1"/>
        <end position="38"/>
    </location>
</feature>
<protein>
    <submittedName>
        <fullName evidence="2">Uncharacterized protein</fullName>
    </submittedName>
</protein>
<sequence length="100" mass="10527">MPGGSGRRQHPRSPDSRDRTSGNPPAATATVGASGRRAEGELVKELGRRRASNGIALANDPANDPETIGAAEVKTAQDVERTCVDLRNTNTLISPPKKRA</sequence>